<dbReference type="SMART" id="SM00220">
    <property type="entry name" value="S_TKc"/>
    <property type="match status" value="1"/>
</dbReference>
<dbReference type="PROSITE" id="PS00109">
    <property type="entry name" value="PROTEIN_KINASE_TYR"/>
    <property type="match status" value="1"/>
</dbReference>
<dbReference type="InterPro" id="IPR052396">
    <property type="entry name" value="Meiotic_Drive_Suppr_Kinase"/>
</dbReference>
<comment type="caution">
    <text evidence="3">The sequence shown here is derived from an EMBL/GenBank/DDBJ whole genome shotgun (WGS) entry which is preliminary data.</text>
</comment>
<dbReference type="PANTHER" id="PTHR37171:SF1">
    <property type="entry name" value="SERINE_THREONINE-PROTEIN KINASE YRZF-RELATED"/>
    <property type="match status" value="1"/>
</dbReference>
<dbReference type="InterPro" id="IPR011009">
    <property type="entry name" value="Kinase-like_dom_sf"/>
</dbReference>
<evidence type="ECO:0000259" key="2">
    <source>
        <dbReference type="PROSITE" id="PS50011"/>
    </source>
</evidence>
<evidence type="ECO:0000313" key="3">
    <source>
        <dbReference type="EMBL" id="TWW09391.1"/>
    </source>
</evidence>
<name>A0A5C6M8T0_9PLAN</name>
<feature type="compositionally biased region" description="Basic and acidic residues" evidence="1">
    <location>
        <begin position="1"/>
        <end position="14"/>
    </location>
</feature>
<dbReference type="Pfam" id="PF00069">
    <property type="entry name" value="Pkinase"/>
    <property type="match status" value="1"/>
</dbReference>
<protein>
    <recommendedName>
        <fullName evidence="2">Protein kinase domain-containing protein</fullName>
    </recommendedName>
</protein>
<organism evidence="3 4">
    <name type="scientific">Planctomyces bekefii</name>
    <dbReference type="NCBI Taxonomy" id="1653850"/>
    <lineage>
        <taxon>Bacteria</taxon>
        <taxon>Pseudomonadati</taxon>
        <taxon>Planctomycetota</taxon>
        <taxon>Planctomycetia</taxon>
        <taxon>Planctomycetales</taxon>
        <taxon>Planctomycetaceae</taxon>
        <taxon>Planctomyces</taxon>
    </lineage>
</organism>
<sequence>MADERDLRGTERSDSGPPGSGYRGALGLDDPGLLQDQITEVTMRAIEAEGLQDLQPVDRGGYGVVLRAKDRLTGNRRAVKVALAPEGADGAGERLAERMQIFRRECRILDAKELPAGIAPRFYGAREPQGSQAFLIQEWIDGQKLSDWLNANATLPMLKREQVCRAIFATYARLHASNLMHRDVSLGNIMITANTVRLIDFGGAGRAAAGYVSLNTMSRVPATQAFCSGPVWRGERKASLADEVHAVAKVCFTVLTGELAASYSTTAERRGVMKRAGCGRDLMGLLLPRMEDPPLQLAMQSMVQEI</sequence>
<dbReference type="InterPro" id="IPR008266">
    <property type="entry name" value="Tyr_kinase_AS"/>
</dbReference>
<feature type="region of interest" description="Disordered" evidence="1">
    <location>
        <begin position="1"/>
        <end position="30"/>
    </location>
</feature>
<dbReference type="InterPro" id="IPR000719">
    <property type="entry name" value="Prot_kinase_dom"/>
</dbReference>
<dbReference type="Proteomes" id="UP000321083">
    <property type="component" value="Unassembled WGS sequence"/>
</dbReference>
<dbReference type="AlphaFoldDB" id="A0A5C6M8T0"/>
<dbReference type="Gene3D" id="1.10.510.10">
    <property type="entry name" value="Transferase(Phosphotransferase) domain 1"/>
    <property type="match status" value="1"/>
</dbReference>
<dbReference type="SUPFAM" id="SSF56112">
    <property type="entry name" value="Protein kinase-like (PK-like)"/>
    <property type="match status" value="1"/>
</dbReference>
<dbReference type="PROSITE" id="PS50011">
    <property type="entry name" value="PROTEIN_KINASE_DOM"/>
    <property type="match status" value="1"/>
</dbReference>
<proteinExistence type="predicted"/>
<gene>
    <name evidence="3" type="ORF">E3A20_14800</name>
</gene>
<dbReference type="GO" id="GO:0005524">
    <property type="term" value="F:ATP binding"/>
    <property type="evidence" value="ECO:0007669"/>
    <property type="project" value="InterPro"/>
</dbReference>
<dbReference type="EMBL" id="SRHE01000289">
    <property type="protein sequence ID" value="TWW09391.1"/>
    <property type="molecule type" value="Genomic_DNA"/>
</dbReference>
<accession>A0A5C6M8T0</accession>
<dbReference type="GO" id="GO:0004672">
    <property type="term" value="F:protein kinase activity"/>
    <property type="evidence" value="ECO:0007669"/>
    <property type="project" value="InterPro"/>
</dbReference>
<evidence type="ECO:0000256" key="1">
    <source>
        <dbReference type="SAM" id="MobiDB-lite"/>
    </source>
</evidence>
<evidence type="ECO:0000313" key="4">
    <source>
        <dbReference type="Proteomes" id="UP000321083"/>
    </source>
</evidence>
<dbReference type="PANTHER" id="PTHR37171">
    <property type="entry name" value="SERINE/THREONINE-PROTEIN KINASE YRZF-RELATED"/>
    <property type="match status" value="1"/>
</dbReference>
<keyword evidence="4" id="KW-1185">Reference proteome</keyword>
<reference evidence="3 4" key="2">
    <citation type="submission" date="2019-08" db="EMBL/GenBank/DDBJ databases">
        <authorList>
            <person name="Henke P."/>
        </authorList>
    </citation>
    <scope>NUCLEOTIDE SEQUENCE [LARGE SCALE GENOMIC DNA]</scope>
    <source>
        <strain evidence="3">Phe10_nw2017</strain>
    </source>
</reference>
<reference evidence="3 4" key="1">
    <citation type="submission" date="2019-08" db="EMBL/GenBank/DDBJ databases">
        <title>100 year-old enigma solved: identification of Planctomyces bekefii, the type genus and species of the phylum Planctomycetes.</title>
        <authorList>
            <person name="Svetlana D.N."/>
            <person name="Overmann J."/>
        </authorList>
    </citation>
    <scope>NUCLEOTIDE SEQUENCE [LARGE SCALE GENOMIC DNA]</scope>
    <source>
        <strain evidence="3">Phe10_nw2017</strain>
    </source>
</reference>
<feature type="domain" description="Protein kinase" evidence="2">
    <location>
        <begin position="51"/>
        <end position="306"/>
    </location>
</feature>